<evidence type="ECO:0000256" key="3">
    <source>
        <dbReference type="ARBA" id="ARBA00004925"/>
    </source>
</evidence>
<evidence type="ECO:0000256" key="8">
    <source>
        <dbReference type="ARBA" id="ARBA00022679"/>
    </source>
</evidence>
<keyword evidence="11 13" id="KW-0012">Acyltransferase</keyword>
<evidence type="ECO:0000256" key="2">
    <source>
        <dbReference type="ARBA" id="ARBA00004173"/>
    </source>
</evidence>
<dbReference type="Pfam" id="PF04768">
    <property type="entry name" value="NAT"/>
    <property type="match status" value="1"/>
</dbReference>
<proteinExistence type="inferred from homology"/>
<keyword evidence="10 13" id="KW-0496">Mitochondrion</keyword>
<dbReference type="AlphaFoldDB" id="A0A1G4KHA3"/>
<name>A0A1G4KHA3_9SACH</name>
<dbReference type="PIRSF" id="PIRSF007892">
    <property type="entry name" value="NAGS_fungal"/>
    <property type="match status" value="1"/>
</dbReference>
<protein>
    <recommendedName>
        <fullName evidence="6 13">Amino-acid acetyltransferase, mitochondrial</fullName>
        <ecNumber evidence="5 13">2.3.1.1</ecNumber>
    </recommendedName>
    <alternativeName>
        <fullName evidence="13">Glutamate N-acetyltransferase</fullName>
    </alternativeName>
    <alternativeName>
        <fullName evidence="13">N-acetylglutamate synthase</fullName>
    </alternativeName>
</protein>
<dbReference type="EC" id="2.3.1.1" evidence="5 13"/>
<dbReference type="UniPathway" id="UPA00068">
    <property type="reaction ID" value="UER00106"/>
</dbReference>
<comment type="pathway">
    <text evidence="3 13">Amino-acid biosynthesis; L-arginine biosynthesis; N(2)-acetyl-L-ornithine from L-glutamate: step 1/4.</text>
</comment>
<evidence type="ECO:0000313" key="16">
    <source>
        <dbReference type="Proteomes" id="UP000191024"/>
    </source>
</evidence>
<evidence type="ECO:0000256" key="5">
    <source>
        <dbReference type="ARBA" id="ARBA00012697"/>
    </source>
</evidence>
<comment type="function">
    <text evidence="1 13">N-acetylglutamate synthase involved in arginine biosynthesis.</text>
</comment>
<evidence type="ECO:0000256" key="7">
    <source>
        <dbReference type="ARBA" id="ARBA00022605"/>
    </source>
</evidence>
<evidence type="ECO:0000256" key="13">
    <source>
        <dbReference type="PIRNR" id="PIRNR007892"/>
    </source>
</evidence>
<evidence type="ECO:0000259" key="14">
    <source>
        <dbReference type="PROSITE" id="PS51731"/>
    </source>
</evidence>
<evidence type="ECO:0000256" key="6">
    <source>
        <dbReference type="ARBA" id="ARBA00018802"/>
    </source>
</evidence>
<accession>A0A1G4KHA3</accession>
<evidence type="ECO:0000256" key="12">
    <source>
        <dbReference type="ARBA" id="ARBA00048372"/>
    </source>
</evidence>
<comment type="catalytic activity">
    <reaction evidence="12 13">
        <text>L-glutamate + acetyl-CoA = N-acetyl-L-glutamate + CoA + H(+)</text>
        <dbReference type="Rhea" id="RHEA:24292"/>
        <dbReference type="ChEBI" id="CHEBI:15378"/>
        <dbReference type="ChEBI" id="CHEBI:29985"/>
        <dbReference type="ChEBI" id="CHEBI:44337"/>
        <dbReference type="ChEBI" id="CHEBI:57287"/>
        <dbReference type="ChEBI" id="CHEBI:57288"/>
        <dbReference type="EC" id="2.3.1.1"/>
    </reaction>
</comment>
<comment type="subcellular location">
    <subcellularLocation>
        <location evidence="2 13">Mitochondrion</location>
    </subcellularLocation>
</comment>
<dbReference type="EMBL" id="LT598468">
    <property type="protein sequence ID" value="SCV03875.1"/>
    <property type="molecule type" value="Genomic_DNA"/>
</dbReference>
<sequence length="547" mass="62021">MSWTRHLIQLGYRQPNLVNKQLILAVLNSTATKREAKDYMKKYGQNDTTNHCLILVRDVWGDGQNRIERFSHVVGRLKLLGVNPIFVLHPRTSPLKIVEKLDYALHKVGLSPMRVSDPLVKMAGGQFRAAFSWQNLKGIVPIVHPIYFDEVTCKRVITNSLSDFMVQLVQNANCHIEKFVILNEHGGIPSGERQQNSHVFINLSQEFDSLKASLQKTLVAVDGQFDPEWQNFGQQIDAVFNRDDLLKTQAQMRDHLEDLQVMNAVLSVLPFTSSGLLTTPQAASALGSKNPILYNVLTDRSLISSSLPRFKKEARSDCSWYELPISDDTETKSVDAALVTTMLKKGVNIKTFDYKSLNSGNCVGFPKKLDQGNVTPVPESEQLDLSKVKRIIDDSFGRELDLCHYLERINGRIASIIVIGDYEGIAILTFEGPQDFPFPYLDKFAVLPHLKGSLGISDIIFNLMFKKFPTELAWRSRKDNVVNKWYFQRSVGVLDLSINVNGHDAKESIFRLFFHRGSNEHGSNSSLSNRIREYAYYVRDIKPSWKS</sequence>
<dbReference type="Proteomes" id="UP000191024">
    <property type="component" value="Chromosome H"/>
</dbReference>
<dbReference type="OrthoDB" id="5585968at2759"/>
<dbReference type="PROSITE" id="PS51731">
    <property type="entry name" value="GNAT_NAGS"/>
    <property type="match status" value="1"/>
</dbReference>
<dbReference type="InterPro" id="IPR011190">
    <property type="entry name" value="GlcNAc_Synth_fun"/>
</dbReference>
<dbReference type="GO" id="GO:0005759">
    <property type="term" value="C:mitochondrial matrix"/>
    <property type="evidence" value="ECO:0007669"/>
    <property type="project" value="TreeGrafter"/>
</dbReference>
<dbReference type="PANTHER" id="PTHR23342">
    <property type="entry name" value="N-ACETYLGLUTAMATE SYNTHASE"/>
    <property type="match status" value="1"/>
</dbReference>
<evidence type="ECO:0000313" key="15">
    <source>
        <dbReference type="EMBL" id="SCV03875.1"/>
    </source>
</evidence>
<dbReference type="GO" id="GO:0006592">
    <property type="term" value="P:ornithine biosynthetic process"/>
    <property type="evidence" value="ECO:0007669"/>
    <property type="project" value="TreeGrafter"/>
</dbReference>
<dbReference type="GO" id="GO:0006526">
    <property type="term" value="P:L-arginine biosynthetic process"/>
    <property type="evidence" value="ECO:0007669"/>
    <property type="project" value="UniProtKB-UniPathway"/>
</dbReference>
<dbReference type="PANTHER" id="PTHR23342:SF4">
    <property type="entry name" value="AMINO-ACID ACETYLTRANSFERASE, MITOCHONDRIAL"/>
    <property type="match status" value="1"/>
</dbReference>
<keyword evidence="16" id="KW-1185">Reference proteome</keyword>
<evidence type="ECO:0000256" key="4">
    <source>
        <dbReference type="ARBA" id="ARBA00008694"/>
    </source>
</evidence>
<reference evidence="16" key="1">
    <citation type="submission" date="2016-03" db="EMBL/GenBank/DDBJ databases">
        <authorList>
            <person name="Devillers H."/>
        </authorList>
    </citation>
    <scope>NUCLEOTIDE SEQUENCE [LARGE SCALE GENOMIC DNA]</scope>
</reference>
<keyword evidence="9" id="KW-0809">Transit peptide</keyword>
<dbReference type="InterPro" id="IPR006855">
    <property type="entry name" value="Vertebrate-like_GNAT_dom"/>
</dbReference>
<evidence type="ECO:0000256" key="10">
    <source>
        <dbReference type="ARBA" id="ARBA00023128"/>
    </source>
</evidence>
<gene>
    <name evidence="15" type="ORF">LAMI_0H11650G</name>
</gene>
<organism evidence="15 16">
    <name type="scientific">Lachancea mirantina</name>
    <dbReference type="NCBI Taxonomy" id="1230905"/>
    <lineage>
        <taxon>Eukaryota</taxon>
        <taxon>Fungi</taxon>
        <taxon>Dikarya</taxon>
        <taxon>Ascomycota</taxon>
        <taxon>Saccharomycotina</taxon>
        <taxon>Saccharomycetes</taxon>
        <taxon>Saccharomycetales</taxon>
        <taxon>Saccharomycetaceae</taxon>
        <taxon>Lachancea</taxon>
    </lineage>
</organism>
<feature type="domain" description="N-acetyltransferase" evidence="14">
    <location>
        <begin position="372"/>
        <end position="538"/>
    </location>
</feature>
<dbReference type="GO" id="GO:0004042">
    <property type="term" value="F:L-glutamate N-acetyltransferase activity"/>
    <property type="evidence" value="ECO:0007669"/>
    <property type="project" value="InterPro"/>
</dbReference>
<evidence type="ECO:0000256" key="11">
    <source>
        <dbReference type="ARBA" id="ARBA00023315"/>
    </source>
</evidence>
<comment type="similarity">
    <text evidence="4 13">Belongs to the acetyltransferase family.</text>
</comment>
<evidence type="ECO:0000256" key="1">
    <source>
        <dbReference type="ARBA" id="ARBA00002294"/>
    </source>
</evidence>
<keyword evidence="7 13" id="KW-0028">Amino-acid biosynthesis</keyword>
<keyword evidence="8 13" id="KW-0808">Transferase</keyword>
<dbReference type="Gene3D" id="3.40.630.30">
    <property type="match status" value="1"/>
</dbReference>
<evidence type="ECO:0000256" key="9">
    <source>
        <dbReference type="ARBA" id="ARBA00022946"/>
    </source>
</evidence>
<dbReference type="STRING" id="1230905.A0A1G4KHA3"/>